<keyword evidence="6" id="KW-1185">Reference proteome</keyword>
<name>A0A0C3AFZ8_SERVB</name>
<reference evidence="6" key="2">
    <citation type="submission" date="2015-01" db="EMBL/GenBank/DDBJ databases">
        <title>Evolutionary Origins and Diversification of the Mycorrhizal Mutualists.</title>
        <authorList>
            <consortium name="DOE Joint Genome Institute"/>
            <consortium name="Mycorrhizal Genomics Consortium"/>
            <person name="Kohler A."/>
            <person name="Kuo A."/>
            <person name="Nagy L.G."/>
            <person name="Floudas D."/>
            <person name="Copeland A."/>
            <person name="Barry K.W."/>
            <person name="Cichocki N."/>
            <person name="Veneault-Fourrey C."/>
            <person name="LaButti K."/>
            <person name="Lindquist E.A."/>
            <person name="Lipzen A."/>
            <person name="Lundell T."/>
            <person name="Morin E."/>
            <person name="Murat C."/>
            <person name="Riley R."/>
            <person name="Ohm R."/>
            <person name="Sun H."/>
            <person name="Tunlid A."/>
            <person name="Henrissat B."/>
            <person name="Grigoriev I.V."/>
            <person name="Hibbett D.S."/>
            <person name="Martin F."/>
        </authorList>
    </citation>
    <scope>NUCLEOTIDE SEQUENCE [LARGE SCALE GENOMIC DNA]</scope>
    <source>
        <strain evidence="6">MAFF 305830</strain>
    </source>
</reference>
<evidence type="ECO:0000256" key="1">
    <source>
        <dbReference type="ARBA" id="ARBA00004340"/>
    </source>
</evidence>
<dbReference type="OrthoDB" id="2379186at2759"/>
<dbReference type="Gene3D" id="1.10.510.10">
    <property type="entry name" value="Transferase(Phosphotransferase) domain 1"/>
    <property type="match status" value="1"/>
</dbReference>
<accession>A0A0C3AFZ8</accession>
<dbReference type="Proteomes" id="UP000054097">
    <property type="component" value="Unassembled WGS sequence"/>
</dbReference>
<dbReference type="InterPro" id="IPR045379">
    <property type="entry name" value="Crinkler_N"/>
</dbReference>
<gene>
    <name evidence="5" type="ORF">M408DRAFT_27789</name>
</gene>
<evidence type="ECO:0000259" key="4">
    <source>
        <dbReference type="Pfam" id="PF20147"/>
    </source>
</evidence>
<comment type="subcellular location">
    <subcellularLocation>
        <location evidence="1">Host cell</location>
    </subcellularLocation>
    <subcellularLocation>
        <location evidence="2">Secreted</location>
    </subcellularLocation>
</comment>
<evidence type="ECO:0000313" key="5">
    <source>
        <dbReference type="EMBL" id="KIM23565.1"/>
    </source>
</evidence>
<evidence type="ECO:0000256" key="3">
    <source>
        <dbReference type="ARBA" id="ARBA00022525"/>
    </source>
</evidence>
<dbReference type="EMBL" id="KN824335">
    <property type="protein sequence ID" value="KIM23565.1"/>
    <property type="molecule type" value="Genomic_DNA"/>
</dbReference>
<keyword evidence="3" id="KW-0964">Secreted</keyword>
<dbReference type="GO" id="GO:0043657">
    <property type="term" value="C:host cell"/>
    <property type="evidence" value="ECO:0007669"/>
    <property type="project" value="UniProtKB-SubCell"/>
</dbReference>
<dbReference type="Pfam" id="PF20147">
    <property type="entry name" value="Crinkler"/>
    <property type="match status" value="1"/>
</dbReference>
<evidence type="ECO:0000313" key="6">
    <source>
        <dbReference type="Proteomes" id="UP000054097"/>
    </source>
</evidence>
<reference evidence="5 6" key="1">
    <citation type="submission" date="2014-04" db="EMBL/GenBank/DDBJ databases">
        <authorList>
            <consortium name="DOE Joint Genome Institute"/>
            <person name="Kuo A."/>
            <person name="Zuccaro A."/>
            <person name="Kohler A."/>
            <person name="Nagy L.G."/>
            <person name="Floudas D."/>
            <person name="Copeland A."/>
            <person name="Barry K.W."/>
            <person name="Cichocki N."/>
            <person name="Veneault-Fourrey C."/>
            <person name="LaButti K."/>
            <person name="Lindquist E.A."/>
            <person name="Lipzen A."/>
            <person name="Lundell T."/>
            <person name="Morin E."/>
            <person name="Murat C."/>
            <person name="Sun H."/>
            <person name="Tunlid A."/>
            <person name="Henrissat B."/>
            <person name="Grigoriev I.V."/>
            <person name="Hibbett D.S."/>
            <person name="Martin F."/>
            <person name="Nordberg H.P."/>
            <person name="Cantor M.N."/>
            <person name="Hua S.X."/>
        </authorList>
    </citation>
    <scope>NUCLEOTIDE SEQUENCE [LARGE SCALE GENOMIC DNA]</scope>
    <source>
        <strain evidence="5 6">MAFF 305830</strain>
    </source>
</reference>
<feature type="domain" description="Crinkler effector protein N-terminal" evidence="4">
    <location>
        <begin position="6"/>
        <end position="113"/>
    </location>
</feature>
<dbReference type="InterPro" id="IPR011009">
    <property type="entry name" value="Kinase-like_dom_sf"/>
</dbReference>
<dbReference type="AlphaFoldDB" id="A0A0C3AFZ8"/>
<dbReference type="GO" id="GO:0005576">
    <property type="term" value="C:extracellular region"/>
    <property type="evidence" value="ECO:0007669"/>
    <property type="project" value="UniProtKB-SubCell"/>
</dbReference>
<organism evidence="5 6">
    <name type="scientific">Serendipita vermifera MAFF 305830</name>
    <dbReference type="NCBI Taxonomy" id="933852"/>
    <lineage>
        <taxon>Eukaryota</taxon>
        <taxon>Fungi</taxon>
        <taxon>Dikarya</taxon>
        <taxon>Basidiomycota</taxon>
        <taxon>Agaricomycotina</taxon>
        <taxon>Agaricomycetes</taxon>
        <taxon>Sebacinales</taxon>
        <taxon>Serendipitaceae</taxon>
        <taxon>Serendipita</taxon>
    </lineage>
</organism>
<dbReference type="HOGENOM" id="CLU_028901_0_0_1"/>
<protein>
    <recommendedName>
        <fullName evidence="4">Crinkler effector protein N-terminal domain-containing protein</fullName>
    </recommendedName>
</protein>
<sequence length="581" mass="65685">MEDYNIFCIIAEGEIPFLVKNPFSVKIPSNATVDELKKKIKEERKPKLDHIAADELMLYRVDIKLDIQTTQSSMNELVEQTIRGLDGDPLNPVFELSDYYTSTPTKKSIHLIARLSAIAQQTSTQLLNRWSTPVPALTVSDLWIHLSKPLADDEKITITQKQFNGLLKSSTLENRHSELTTTDLAILFRVSSDDICNDELVDTFAYPIRRNPPQSGTEDSFHATWDHNISEILRMILSDTKFIRNSNRGTSMALKRPDYGFIIKKHCVFRGEEKGTETSGDPKRELVEKLRYTYHPLKYILGYHATGAEVNLVAITEPPSETKHLFEHNLGIAKERVANLVHMIRLAGIISWMGGLLGHRDFSEFAVIDRPDGLTRITLGTDVLRKDFQHEDGSTRVLKLVEIYKILKEKQVPCVDALQHHSVRPAYVLLSPMGQDGFPSSGSEAYDAVVCVLKALTAMHSLPTPVYHRDIRQTNILKSLDGRGWFLIDFTDATTAPTTAVMHMKEHEHSPNVRQDNHGAEVDMWGVAYYLGQLSLHSHVENPDAISEMAQRWRKDEGLTAETALVEVMTHQRLFFAPAKA</sequence>
<dbReference type="SUPFAM" id="SSF56112">
    <property type="entry name" value="Protein kinase-like (PK-like)"/>
    <property type="match status" value="1"/>
</dbReference>
<proteinExistence type="predicted"/>
<evidence type="ECO:0000256" key="2">
    <source>
        <dbReference type="ARBA" id="ARBA00004613"/>
    </source>
</evidence>